<reference evidence="9" key="1">
    <citation type="submission" date="2021-04" db="EMBL/GenBank/DDBJ databases">
        <title>Dactylosporangium aurantiacum NRRL B-8018 full assembly.</title>
        <authorList>
            <person name="Hartkoorn R.C."/>
            <person name="Beaudoing E."/>
            <person name="Hot D."/>
        </authorList>
    </citation>
    <scope>NUCLEOTIDE SEQUENCE</scope>
    <source>
        <strain evidence="9">NRRL B-8018</strain>
    </source>
</reference>
<evidence type="ECO:0000256" key="2">
    <source>
        <dbReference type="ARBA" id="ARBA00023015"/>
    </source>
</evidence>
<feature type="domain" description="RNA polymerase sigma factor 70 region 4 type 2" evidence="8">
    <location>
        <begin position="98"/>
        <end position="149"/>
    </location>
</feature>
<dbReference type="KEGG" id="daur:Daura_38090"/>
<dbReference type="InterPro" id="IPR014284">
    <property type="entry name" value="RNA_pol_sigma-70_dom"/>
</dbReference>
<evidence type="ECO:0000256" key="3">
    <source>
        <dbReference type="ARBA" id="ARBA00023082"/>
    </source>
</evidence>
<keyword evidence="10" id="KW-1185">Reference proteome</keyword>
<dbReference type="GO" id="GO:0003677">
    <property type="term" value="F:DNA binding"/>
    <property type="evidence" value="ECO:0007669"/>
    <property type="project" value="UniProtKB-KW"/>
</dbReference>
<dbReference type="SUPFAM" id="SSF88659">
    <property type="entry name" value="Sigma3 and sigma4 domains of RNA polymerase sigma factors"/>
    <property type="match status" value="1"/>
</dbReference>
<gene>
    <name evidence="9" type="ORF">Daura_38090</name>
</gene>
<feature type="compositionally biased region" description="Basic residues" evidence="6">
    <location>
        <begin position="156"/>
        <end position="191"/>
    </location>
</feature>
<evidence type="ECO:0000256" key="6">
    <source>
        <dbReference type="SAM" id="MobiDB-lite"/>
    </source>
</evidence>
<dbReference type="GO" id="GO:0006352">
    <property type="term" value="P:DNA-templated transcription initiation"/>
    <property type="evidence" value="ECO:0007669"/>
    <property type="project" value="InterPro"/>
</dbReference>
<keyword evidence="3" id="KW-0731">Sigma factor</keyword>
<dbReference type="Pfam" id="PF04542">
    <property type="entry name" value="Sigma70_r2"/>
    <property type="match status" value="1"/>
</dbReference>
<evidence type="ECO:0000259" key="7">
    <source>
        <dbReference type="Pfam" id="PF04542"/>
    </source>
</evidence>
<dbReference type="InterPro" id="IPR036388">
    <property type="entry name" value="WH-like_DNA-bd_sf"/>
</dbReference>
<keyword evidence="5" id="KW-0804">Transcription</keyword>
<evidence type="ECO:0000256" key="4">
    <source>
        <dbReference type="ARBA" id="ARBA00023125"/>
    </source>
</evidence>
<dbReference type="Gene3D" id="1.10.10.10">
    <property type="entry name" value="Winged helix-like DNA-binding domain superfamily/Winged helix DNA-binding domain"/>
    <property type="match status" value="1"/>
</dbReference>
<evidence type="ECO:0000313" key="9">
    <source>
        <dbReference type="EMBL" id="UWZ52423.1"/>
    </source>
</evidence>
<dbReference type="InterPro" id="IPR007627">
    <property type="entry name" value="RNA_pol_sigma70_r2"/>
</dbReference>
<evidence type="ECO:0000256" key="1">
    <source>
        <dbReference type="ARBA" id="ARBA00010641"/>
    </source>
</evidence>
<dbReference type="PANTHER" id="PTHR43133">
    <property type="entry name" value="RNA POLYMERASE ECF-TYPE SIGMA FACTO"/>
    <property type="match status" value="1"/>
</dbReference>
<evidence type="ECO:0000259" key="8">
    <source>
        <dbReference type="Pfam" id="PF08281"/>
    </source>
</evidence>
<dbReference type="Gene3D" id="1.10.1740.10">
    <property type="match status" value="1"/>
</dbReference>
<evidence type="ECO:0000313" key="10">
    <source>
        <dbReference type="Proteomes" id="UP001058003"/>
    </source>
</evidence>
<dbReference type="GO" id="GO:0016987">
    <property type="term" value="F:sigma factor activity"/>
    <property type="evidence" value="ECO:0007669"/>
    <property type="project" value="UniProtKB-KW"/>
</dbReference>
<dbReference type="InterPro" id="IPR013325">
    <property type="entry name" value="RNA_pol_sigma_r2"/>
</dbReference>
<dbReference type="Pfam" id="PF08281">
    <property type="entry name" value="Sigma70_r4_2"/>
    <property type="match status" value="1"/>
</dbReference>
<proteinExistence type="inferred from homology"/>
<dbReference type="NCBIfam" id="TIGR02937">
    <property type="entry name" value="sigma70-ECF"/>
    <property type="match status" value="1"/>
</dbReference>
<keyword evidence="2" id="KW-0805">Transcription regulation</keyword>
<feature type="compositionally biased region" description="Basic residues" evidence="6">
    <location>
        <begin position="225"/>
        <end position="234"/>
    </location>
</feature>
<feature type="region of interest" description="Disordered" evidence="6">
    <location>
        <begin position="154"/>
        <end position="234"/>
    </location>
</feature>
<dbReference type="InterPro" id="IPR013249">
    <property type="entry name" value="RNA_pol_sigma70_r4_t2"/>
</dbReference>
<protein>
    <submittedName>
        <fullName evidence="9">SigE family RNA polymerase sigma factor</fullName>
    </submittedName>
</protein>
<dbReference type="NCBIfam" id="TIGR02983">
    <property type="entry name" value="SigE-fam_strep"/>
    <property type="match status" value="1"/>
</dbReference>
<comment type="similarity">
    <text evidence="1">Belongs to the sigma-70 factor family. ECF subfamily.</text>
</comment>
<dbReference type="AlphaFoldDB" id="A0A9Q9IFU9"/>
<dbReference type="Proteomes" id="UP001058003">
    <property type="component" value="Chromosome"/>
</dbReference>
<organism evidence="9 10">
    <name type="scientific">Dactylosporangium aurantiacum</name>
    <dbReference type="NCBI Taxonomy" id="35754"/>
    <lineage>
        <taxon>Bacteria</taxon>
        <taxon>Bacillati</taxon>
        <taxon>Actinomycetota</taxon>
        <taxon>Actinomycetes</taxon>
        <taxon>Micromonosporales</taxon>
        <taxon>Micromonosporaceae</taxon>
        <taxon>Dactylosporangium</taxon>
    </lineage>
</organism>
<dbReference type="CDD" id="cd06171">
    <property type="entry name" value="Sigma70_r4"/>
    <property type="match status" value="1"/>
</dbReference>
<dbReference type="EMBL" id="CP073767">
    <property type="protein sequence ID" value="UWZ52423.1"/>
    <property type="molecule type" value="Genomic_DNA"/>
</dbReference>
<name>A0A9Q9IFU9_9ACTN</name>
<evidence type="ECO:0000256" key="5">
    <source>
        <dbReference type="ARBA" id="ARBA00023163"/>
    </source>
</evidence>
<feature type="domain" description="RNA polymerase sigma-70 region 2" evidence="7">
    <location>
        <begin position="12"/>
        <end position="73"/>
    </location>
</feature>
<feature type="compositionally biased region" description="Low complexity" evidence="6">
    <location>
        <begin position="215"/>
        <end position="224"/>
    </location>
</feature>
<sequence length="234" mass="26931">MTFEEYAFARTPALFRFARLLTGDDHRAEDLVQDVLARAYSRWGRIAGTERPDVYVRRMMVNAHRSWWRRRSSREVTVEAVAEPPGTADEAADIAERDALWRLVRALPARQRAVIVLRYYEDMDDARIAEILDCSTGTVRTHAKRALDTLRAAPAPRRRRRRPAGAALRRRRSGRRRRLRHLERRVRHRERRVPGPRTAPAGCGRCAGSRATACGRSSTCTPRTGTRRSRRRPG</sequence>
<accession>A0A9Q9IFU9</accession>
<keyword evidence="4" id="KW-0238">DNA-binding</keyword>
<dbReference type="InterPro" id="IPR039425">
    <property type="entry name" value="RNA_pol_sigma-70-like"/>
</dbReference>
<dbReference type="InterPro" id="IPR013324">
    <property type="entry name" value="RNA_pol_sigma_r3/r4-like"/>
</dbReference>
<dbReference type="SUPFAM" id="SSF88946">
    <property type="entry name" value="Sigma2 domain of RNA polymerase sigma factors"/>
    <property type="match status" value="1"/>
</dbReference>
<dbReference type="InterPro" id="IPR014325">
    <property type="entry name" value="RNA_pol_sigma-E_actinobac"/>
</dbReference>
<dbReference type="OrthoDB" id="3692620at2"/>
<dbReference type="PANTHER" id="PTHR43133:SF50">
    <property type="entry name" value="ECF RNA POLYMERASE SIGMA FACTOR SIGM"/>
    <property type="match status" value="1"/>
</dbReference>